<feature type="non-terminal residue" evidence="1">
    <location>
        <position position="76"/>
    </location>
</feature>
<sequence>MDSRLSTIIHNIWHEQNDWRRRIAAPENIEAAVYQAMEVFVIFMVAFFFVFLYYCAFGFVVGSITELNVDKGEKEE</sequence>
<evidence type="ECO:0000313" key="1">
    <source>
        <dbReference type="EMBL" id="KAJ9650732.1"/>
    </source>
</evidence>
<accession>A0ACC2ZT31</accession>
<protein>
    <submittedName>
        <fullName evidence="1">Uncharacterized protein</fullName>
    </submittedName>
</protein>
<comment type="caution">
    <text evidence="1">The sequence shown here is derived from an EMBL/GenBank/DDBJ whole genome shotgun (WGS) entry which is preliminary data.</text>
</comment>
<reference evidence="1" key="1">
    <citation type="submission" date="2022-10" db="EMBL/GenBank/DDBJ databases">
        <title>Culturing micro-colonial fungi from biological soil crusts in the Mojave desert and describing Neophaeococcomyces mojavensis, and introducing the new genera and species Taxawa tesnikishii.</title>
        <authorList>
            <person name="Kurbessoian T."/>
            <person name="Stajich J.E."/>
        </authorList>
    </citation>
    <scope>NUCLEOTIDE SEQUENCE</scope>
    <source>
        <strain evidence="1">JES_112</strain>
    </source>
</reference>
<name>A0ACC2ZT31_9EURO</name>
<keyword evidence="2" id="KW-1185">Reference proteome</keyword>
<dbReference type="Proteomes" id="UP001172386">
    <property type="component" value="Unassembled WGS sequence"/>
</dbReference>
<organism evidence="1 2">
    <name type="scientific">Neophaeococcomyces mojaviensis</name>
    <dbReference type="NCBI Taxonomy" id="3383035"/>
    <lineage>
        <taxon>Eukaryota</taxon>
        <taxon>Fungi</taxon>
        <taxon>Dikarya</taxon>
        <taxon>Ascomycota</taxon>
        <taxon>Pezizomycotina</taxon>
        <taxon>Eurotiomycetes</taxon>
        <taxon>Chaetothyriomycetidae</taxon>
        <taxon>Chaetothyriales</taxon>
        <taxon>Chaetothyriales incertae sedis</taxon>
        <taxon>Neophaeococcomyces</taxon>
    </lineage>
</organism>
<gene>
    <name evidence="1" type="ORF">H2198_009981</name>
</gene>
<evidence type="ECO:0000313" key="2">
    <source>
        <dbReference type="Proteomes" id="UP001172386"/>
    </source>
</evidence>
<dbReference type="EMBL" id="JAPDRQ010000315">
    <property type="protein sequence ID" value="KAJ9650732.1"/>
    <property type="molecule type" value="Genomic_DNA"/>
</dbReference>
<proteinExistence type="predicted"/>